<evidence type="ECO:0000313" key="5">
    <source>
        <dbReference type="EMBL" id="SEN80680.1"/>
    </source>
</evidence>
<evidence type="ECO:0000256" key="1">
    <source>
        <dbReference type="ARBA" id="ARBA00022553"/>
    </source>
</evidence>
<reference evidence="6 7" key="1">
    <citation type="submission" date="2016-10" db="EMBL/GenBank/DDBJ databases">
        <authorList>
            <person name="de Groot N.N."/>
        </authorList>
    </citation>
    <scope>NUCLEOTIDE SEQUENCE [LARGE SCALE GENOMIC DNA]</scope>
    <source>
        <strain evidence="6 7">DSM 11457</strain>
    </source>
</reference>
<dbReference type="SMART" id="SM00448">
    <property type="entry name" value="REC"/>
    <property type="match status" value="1"/>
</dbReference>
<evidence type="ECO:0000256" key="2">
    <source>
        <dbReference type="PROSITE-ProRule" id="PRU00169"/>
    </source>
</evidence>
<dbReference type="EMBL" id="FOBO01000032">
    <property type="protein sequence ID" value="SEN80680.1"/>
    <property type="molecule type" value="Genomic_DNA"/>
</dbReference>
<dbReference type="InterPro" id="IPR001789">
    <property type="entry name" value="Sig_transdc_resp-reg_receiver"/>
</dbReference>
<evidence type="ECO:0000259" key="3">
    <source>
        <dbReference type="PROSITE" id="PS50110"/>
    </source>
</evidence>
<keyword evidence="1 2" id="KW-0597">Phosphoprotein</keyword>
<feature type="domain" description="Response regulatory" evidence="3">
    <location>
        <begin position="6"/>
        <end position="123"/>
    </location>
</feature>
<feature type="modified residue" description="4-aspartylphosphate" evidence="2">
    <location>
        <position position="56"/>
    </location>
</feature>
<dbReference type="PANTHER" id="PTHR44591:SF3">
    <property type="entry name" value="RESPONSE REGULATORY DOMAIN-CONTAINING PROTEIN"/>
    <property type="match status" value="1"/>
</dbReference>
<dbReference type="EMBL" id="FOBO01000013">
    <property type="protein sequence ID" value="SEN21938.1"/>
    <property type="molecule type" value="Genomic_DNA"/>
</dbReference>
<evidence type="ECO:0000313" key="6">
    <source>
        <dbReference type="EMBL" id="SEN82333.1"/>
    </source>
</evidence>
<gene>
    <name evidence="4" type="ORF">SAMN04488077_113115</name>
    <name evidence="5" type="ORF">SAMN04488077_1322</name>
    <name evidence="6" type="ORF">SAMN04488077_1341</name>
</gene>
<dbReference type="SUPFAM" id="SSF52172">
    <property type="entry name" value="CheY-like"/>
    <property type="match status" value="1"/>
</dbReference>
<evidence type="ECO:0000313" key="4">
    <source>
        <dbReference type="EMBL" id="SEN21938.1"/>
    </source>
</evidence>
<proteinExistence type="predicted"/>
<dbReference type="PANTHER" id="PTHR44591">
    <property type="entry name" value="STRESS RESPONSE REGULATOR PROTEIN 1"/>
    <property type="match status" value="1"/>
</dbReference>
<dbReference type="Proteomes" id="UP000182160">
    <property type="component" value="Unassembled WGS sequence"/>
</dbReference>
<dbReference type="InterPro" id="IPR050595">
    <property type="entry name" value="Bact_response_regulator"/>
</dbReference>
<name>A0A1H8JNJ8_9RHOB</name>
<dbReference type="InterPro" id="IPR011006">
    <property type="entry name" value="CheY-like_superfamily"/>
</dbReference>
<dbReference type="PROSITE" id="PS50110">
    <property type="entry name" value="RESPONSE_REGULATORY"/>
    <property type="match status" value="1"/>
</dbReference>
<dbReference type="GO" id="GO:0000160">
    <property type="term" value="P:phosphorelay signal transduction system"/>
    <property type="evidence" value="ECO:0007669"/>
    <property type="project" value="InterPro"/>
</dbReference>
<dbReference type="RefSeq" id="WP_074787314.1">
    <property type="nucleotide sequence ID" value="NZ_FOBO01000013.1"/>
</dbReference>
<accession>A0A1H8JNJ8</accession>
<protein>
    <submittedName>
        <fullName evidence="6">Response regulator receiver domain-containing protein</fullName>
    </submittedName>
</protein>
<organism evidence="6 7">
    <name type="scientific">Roseovarius tolerans</name>
    <dbReference type="NCBI Taxonomy" id="74031"/>
    <lineage>
        <taxon>Bacteria</taxon>
        <taxon>Pseudomonadati</taxon>
        <taxon>Pseudomonadota</taxon>
        <taxon>Alphaproteobacteria</taxon>
        <taxon>Rhodobacterales</taxon>
        <taxon>Roseobacteraceae</taxon>
        <taxon>Roseovarius</taxon>
    </lineage>
</organism>
<dbReference type="Gene3D" id="3.40.50.2300">
    <property type="match status" value="1"/>
</dbReference>
<dbReference type="EMBL" id="FOBO01000034">
    <property type="protein sequence ID" value="SEN82333.1"/>
    <property type="molecule type" value="Genomic_DNA"/>
</dbReference>
<dbReference type="Pfam" id="PF00072">
    <property type="entry name" value="Response_reg"/>
    <property type="match status" value="1"/>
</dbReference>
<dbReference type="AlphaFoldDB" id="A0A1H8JNJ8"/>
<evidence type="ECO:0000313" key="7">
    <source>
        <dbReference type="Proteomes" id="UP000182160"/>
    </source>
</evidence>
<sequence>MRELQRILHVDDDDDIRAIAAMALELIGLFELLQCASGKQATEEAASFSPDLLLLDYMMPDMDGKETLCELRKVPGLNDVPVVFMTARVNENLSNDLRRDGALGVIAKPFDPMDLAAQLRALWQIYNDVESERVMLRS</sequence>